<dbReference type="FunFam" id="1.10.287.130:FF:000002">
    <property type="entry name" value="Two-component osmosensing histidine kinase"/>
    <property type="match status" value="1"/>
</dbReference>
<dbReference type="GO" id="GO:0000155">
    <property type="term" value="F:phosphorelay sensor kinase activity"/>
    <property type="evidence" value="ECO:0007669"/>
    <property type="project" value="InterPro"/>
</dbReference>
<dbReference type="InterPro" id="IPR000014">
    <property type="entry name" value="PAS"/>
</dbReference>
<dbReference type="PROSITE" id="PS50109">
    <property type="entry name" value="HIS_KIN"/>
    <property type="match status" value="1"/>
</dbReference>
<evidence type="ECO:0000256" key="6">
    <source>
        <dbReference type="ARBA" id="ARBA00022777"/>
    </source>
</evidence>
<evidence type="ECO:0000256" key="4">
    <source>
        <dbReference type="ARBA" id="ARBA00022679"/>
    </source>
</evidence>
<evidence type="ECO:0000256" key="3">
    <source>
        <dbReference type="ARBA" id="ARBA00022553"/>
    </source>
</evidence>
<dbReference type="PANTHER" id="PTHR45339">
    <property type="entry name" value="HYBRID SIGNAL TRANSDUCTION HISTIDINE KINASE J"/>
    <property type="match status" value="1"/>
</dbReference>
<dbReference type="Pfam" id="PF00072">
    <property type="entry name" value="Response_reg"/>
    <property type="match status" value="1"/>
</dbReference>
<dbReference type="SMART" id="SM00448">
    <property type="entry name" value="REC"/>
    <property type="match status" value="1"/>
</dbReference>
<name>A0A1M7RVD0_9BACT</name>
<feature type="modified residue" description="4-aspartylphosphate" evidence="11">
    <location>
        <position position="1048"/>
    </location>
</feature>
<dbReference type="SMART" id="SM00387">
    <property type="entry name" value="HATPase_c"/>
    <property type="match status" value="1"/>
</dbReference>
<evidence type="ECO:0000256" key="7">
    <source>
        <dbReference type="ARBA" id="ARBA00022840"/>
    </source>
</evidence>
<keyword evidence="7" id="KW-0067">ATP-binding</keyword>
<comment type="subunit">
    <text evidence="9">At low DSF concentrations, interacts with RpfF.</text>
</comment>
<evidence type="ECO:0000256" key="1">
    <source>
        <dbReference type="ARBA" id="ARBA00000085"/>
    </source>
</evidence>
<dbReference type="Pfam" id="PF02518">
    <property type="entry name" value="HATPase_c"/>
    <property type="match status" value="1"/>
</dbReference>
<proteinExistence type="predicted"/>
<dbReference type="InterPro" id="IPR011006">
    <property type="entry name" value="CheY-like_superfamily"/>
</dbReference>
<dbReference type="InterPro" id="IPR005467">
    <property type="entry name" value="His_kinase_dom"/>
</dbReference>
<dbReference type="EMBL" id="FRDI01000002">
    <property type="protein sequence ID" value="SHN50058.1"/>
    <property type="molecule type" value="Genomic_DNA"/>
</dbReference>
<comment type="caution">
    <text evidence="11">Lacks conserved residue(s) required for the propagation of feature annotation.</text>
</comment>
<dbReference type="InterPro" id="IPR036890">
    <property type="entry name" value="HATPase_C_sf"/>
</dbReference>
<feature type="domain" description="Response regulatory" evidence="14">
    <location>
        <begin position="853"/>
        <end position="972"/>
    </location>
</feature>
<dbReference type="SMART" id="SM00091">
    <property type="entry name" value="PAS"/>
    <property type="match status" value="2"/>
</dbReference>
<feature type="coiled-coil region" evidence="12">
    <location>
        <begin position="465"/>
        <end position="495"/>
    </location>
</feature>
<dbReference type="PANTHER" id="PTHR45339:SF1">
    <property type="entry name" value="HYBRID SIGNAL TRANSDUCTION HISTIDINE KINASE J"/>
    <property type="match status" value="1"/>
</dbReference>
<dbReference type="Proteomes" id="UP000186469">
    <property type="component" value="Unassembled WGS sequence"/>
</dbReference>
<feature type="domain" description="Response regulatory" evidence="14">
    <location>
        <begin position="999"/>
        <end position="1115"/>
    </location>
</feature>
<keyword evidence="16" id="KW-1185">Reference proteome</keyword>
<dbReference type="SUPFAM" id="SSF52172">
    <property type="entry name" value="CheY-like"/>
    <property type="match status" value="2"/>
</dbReference>
<evidence type="ECO:0000256" key="12">
    <source>
        <dbReference type="SAM" id="Coils"/>
    </source>
</evidence>
<dbReference type="Gene3D" id="3.30.565.10">
    <property type="entry name" value="Histidine kinase-like ATPase, C-terminal domain"/>
    <property type="match status" value="1"/>
</dbReference>
<dbReference type="InterPro" id="IPR035965">
    <property type="entry name" value="PAS-like_dom_sf"/>
</dbReference>
<keyword evidence="12" id="KW-0175">Coiled coil</keyword>
<dbReference type="STRING" id="1121455.SAMN02745728_00200"/>
<gene>
    <name evidence="15" type="ORF">SAMN02745728_00200</name>
</gene>
<keyword evidence="6" id="KW-0418">Kinase</keyword>
<reference evidence="15 16" key="1">
    <citation type="submission" date="2016-12" db="EMBL/GenBank/DDBJ databases">
        <authorList>
            <person name="Song W.-J."/>
            <person name="Kurnit D.M."/>
        </authorList>
    </citation>
    <scope>NUCLEOTIDE SEQUENCE [LARGE SCALE GENOMIC DNA]</scope>
    <source>
        <strain evidence="15 16">DSM 11393</strain>
    </source>
</reference>
<sequence length="1117" mass="125723">MNSAKKRPIDETEQWLLLLNPMLQQSQSVLVKLNIIETKAVLIPSFGDFSVLCRDNKEAAFDFYEYIASTCHQDDQEKVRKSLEELVSNSSNLSFFCVFRAFDKNLQKWRELSFSGSVSRSKKETVVVGIIKDTTPCSSELKCLNNKPKSEVSEITGALGVSEVSGSGGVDEICKEQEVIFNNSVNKLNKHIQQINSLAPLVYNSSGLSSLTTFFREEKKEEKGLRKLVALIDQALLLTTKKMLWYKSVLDGIPFPVSIVDLGHKCLYLNPKAVEDLPNKKSEEAIGLSNERFGSSLYGYEKENIRELGAGQKSFTLYHPLLKKFLKGQVALIHDPNGFQAGYVETVQDITDVNEAAERGRIMLDTAPVCANFWDKDFNNIDCNQEAVKLFGLKNKHEYLQRFFELSPEFQPDGISSQEKAVKYITAAFSEGYQRFEWMHQKLNGEQIPSEIILVRVNWRDAFIVVGYTRDLRELKAAQAELDKERMLLKQVLDSSPVCLAILVNNNVRFVTPFTMQFLGMQIGDLFEDYCLSSEEGVELMHNITEGNMQRWSPISIKSKNCTVKKMLANVFYANYYEERAVMVWLIDVTEIRKKEEQLRLARDAAEESTRAKSDFLANMSHEIRTPMNAILGMAQLTLLTELNEKQRIYVERLRDAAKSLLRILNDILDFSKIEAGKLEMESIDFSLGDVLNGISAIVLDKAREKGLEFNLLAEKDIPPILFGDPLRLHQILLNLVSNALKFTEEGSVSLSVALKNHIDNKIELFFSVRDTGIGMSQEQISRLFSAFTQADTSTTRKYGGTGLGLIISKKLVEMMGGVIHCESVEGKGSAFFFSATFDVPMEKDAIKLSGVNVLLFCDNLAKQDELSDILQTLGCVVSRVSNFEELTNLLQINKNISCDLIVINSDGSLKEVVKTLEFLQERFVGNVPKMLMMATESEQAKLELLPYLGITGFIDKNLDGSLLSHSILSVFSLESNNQINNTNNLSQSPDFTSLKGVRVLLAEDNEMNQMIAQELLEEQGVIVDIANNGLEAIDLVEQNDYDVVLMDIQMPELDGLSATAKIRKNPRFEFLPIIAMTAHAMVGDKEKSLESGMNDHITKPIDANELYLTIMRWIKK</sequence>
<protein>
    <recommendedName>
        <fullName evidence="10">Sensory/regulatory protein RpfC</fullName>
        <ecNumber evidence="2">2.7.13.3</ecNumber>
    </recommendedName>
</protein>
<evidence type="ECO:0000256" key="5">
    <source>
        <dbReference type="ARBA" id="ARBA00022741"/>
    </source>
</evidence>
<dbReference type="Gene3D" id="3.30.450.20">
    <property type="entry name" value="PAS domain"/>
    <property type="match status" value="2"/>
</dbReference>
<evidence type="ECO:0000313" key="15">
    <source>
        <dbReference type="EMBL" id="SHN50058.1"/>
    </source>
</evidence>
<dbReference type="FunFam" id="3.30.565.10:FF:000010">
    <property type="entry name" value="Sensor histidine kinase RcsC"/>
    <property type="match status" value="1"/>
</dbReference>
<dbReference type="RefSeq" id="WP_072695590.1">
    <property type="nucleotide sequence ID" value="NZ_FRDI01000002.1"/>
</dbReference>
<evidence type="ECO:0000256" key="10">
    <source>
        <dbReference type="ARBA" id="ARBA00068150"/>
    </source>
</evidence>
<keyword evidence="4" id="KW-0808">Transferase</keyword>
<dbReference type="SMART" id="SM00388">
    <property type="entry name" value="HisKA"/>
    <property type="match status" value="1"/>
</dbReference>
<evidence type="ECO:0000259" key="13">
    <source>
        <dbReference type="PROSITE" id="PS50109"/>
    </source>
</evidence>
<dbReference type="CDD" id="cd16922">
    <property type="entry name" value="HATPase_EvgS-ArcB-TorS-like"/>
    <property type="match status" value="1"/>
</dbReference>
<evidence type="ECO:0000313" key="16">
    <source>
        <dbReference type="Proteomes" id="UP000186469"/>
    </source>
</evidence>
<dbReference type="Gene3D" id="3.40.50.2300">
    <property type="match status" value="2"/>
</dbReference>
<evidence type="ECO:0000256" key="9">
    <source>
        <dbReference type="ARBA" id="ARBA00064003"/>
    </source>
</evidence>
<dbReference type="GO" id="GO:0005524">
    <property type="term" value="F:ATP binding"/>
    <property type="evidence" value="ECO:0007669"/>
    <property type="project" value="UniProtKB-KW"/>
</dbReference>
<comment type="catalytic activity">
    <reaction evidence="1">
        <text>ATP + protein L-histidine = ADP + protein N-phospho-L-histidine.</text>
        <dbReference type="EC" id="2.7.13.3"/>
    </reaction>
</comment>
<dbReference type="CDD" id="cd00082">
    <property type="entry name" value="HisKA"/>
    <property type="match status" value="1"/>
</dbReference>
<keyword evidence="3 11" id="KW-0597">Phosphoprotein</keyword>
<evidence type="ECO:0000256" key="8">
    <source>
        <dbReference type="ARBA" id="ARBA00023012"/>
    </source>
</evidence>
<dbReference type="PROSITE" id="PS50110">
    <property type="entry name" value="RESPONSE_REGULATORY"/>
    <property type="match status" value="2"/>
</dbReference>
<dbReference type="CDD" id="cd17546">
    <property type="entry name" value="REC_hyHK_CKI1_RcsC-like"/>
    <property type="match status" value="1"/>
</dbReference>
<keyword evidence="8" id="KW-0902">Two-component regulatory system</keyword>
<dbReference type="InterPro" id="IPR036097">
    <property type="entry name" value="HisK_dim/P_sf"/>
</dbReference>
<dbReference type="OrthoDB" id="5468693at2"/>
<dbReference type="InterPro" id="IPR004358">
    <property type="entry name" value="Sig_transdc_His_kin-like_C"/>
</dbReference>
<accession>A0A1M7RVD0</accession>
<dbReference type="AlphaFoldDB" id="A0A1M7RVD0"/>
<dbReference type="Pfam" id="PF00512">
    <property type="entry name" value="HisKA"/>
    <property type="match status" value="1"/>
</dbReference>
<feature type="domain" description="Histidine kinase" evidence="13">
    <location>
        <begin position="619"/>
        <end position="840"/>
    </location>
</feature>
<dbReference type="SUPFAM" id="SSF47384">
    <property type="entry name" value="Homodimeric domain of signal transducing histidine kinase"/>
    <property type="match status" value="1"/>
</dbReference>
<dbReference type="InterPro" id="IPR003594">
    <property type="entry name" value="HATPase_dom"/>
</dbReference>
<keyword evidence="5" id="KW-0547">Nucleotide-binding</keyword>
<evidence type="ECO:0000256" key="11">
    <source>
        <dbReference type="PROSITE-ProRule" id="PRU00169"/>
    </source>
</evidence>
<evidence type="ECO:0000259" key="14">
    <source>
        <dbReference type="PROSITE" id="PS50110"/>
    </source>
</evidence>
<dbReference type="EC" id="2.7.13.3" evidence="2"/>
<dbReference type="InterPro" id="IPR003661">
    <property type="entry name" value="HisK_dim/P_dom"/>
</dbReference>
<organism evidence="15 16">
    <name type="scientific">Desulfovibrio litoralis DSM 11393</name>
    <dbReference type="NCBI Taxonomy" id="1121455"/>
    <lineage>
        <taxon>Bacteria</taxon>
        <taxon>Pseudomonadati</taxon>
        <taxon>Thermodesulfobacteriota</taxon>
        <taxon>Desulfovibrionia</taxon>
        <taxon>Desulfovibrionales</taxon>
        <taxon>Desulfovibrionaceae</taxon>
        <taxon>Desulfovibrio</taxon>
    </lineage>
</organism>
<dbReference type="SUPFAM" id="SSF55785">
    <property type="entry name" value="PYP-like sensor domain (PAS domain)"/>
    <property type="match status" value="1"/>
</dbReference>
<dbReference type="PRINTS" id="PR00344">
    <property type="entry name" value="BCTRLSENSOR"/>
</dbReference>
<dbReference type="SUPFAM" id="SSF55874">
    <property type="entry name" value="ATPase domain of HSP90 chaperone/DNA topoisomerase II/histidine kinase"/>
    <property type="match status" value="1"/>
</dbReference>
<evidence type="ECO:0000256" key="2">
    <source>
        <dbReference type="ARBA" id="ARBA00012438"/>
    </source>
</evidence>
<dbReference type="InterPro" id="IPR001789">
    <property type="entry name" value="Sig_transdc_resp-reg_receiver"/>
</dbReference>
<dbReference type="Gene3D" id="1.10.287.130">
    <property type="match status" value="1"/>
</dbReference>